<dbReference type="InterPro" id="IPR050111">
    <property type="entry name" value="C-type_lectin/snaclec_domain"/>
</dbReference>
<dbReference type="PANTHER" id="PTHR22803">
    <property type="entry name" value="MANNOSE, PHOSPHOLIPASE, LECTIN RECEPTOR RELATED"/>
    <property type="match status" value="1"/>
</dbReference>
<evidence type="ECO:0000313" key="4">
    <source>
        <dbReference type="EMBL" id="KAJ8937495.1"/>
    </source>
</evidence>
<protein>
    <recommendedName>
        <fullName evidence="3">C-type lectin domain-containing protein</fullName>
    </recommendedName>
</protein>
<keyword evidence="2" id="KW-0732">Signal</keyword>
<reference evidence="4" key="1">
    <citation type="journal article" date="2023" name="Insect Mol. Biol.">
        <title>Genome sequencing provides insights into the evolution of gene families encoding plant cell wall-degrading enzymes in longhorned beetles.</title>
        <authorList>
            <person name="Shin N.R."/>
            <person name="Okamura Y."/>
            <person name="Kirsch R."/>
            <person name="Pauchet Y."/>
        </authorList>
    </citation>
    <scope>NUCLEOTIDE SEQUENCE</scope>
    <source>
        <strain evidence="4">AMC_N1</strain>
    </source>
</reference>
<evidence type="ECO:0000313" key="5">
    <source>
        <dbReference type="Proteomes" id="UP001162162"/>
    </source>
</evidence>
<gene>
    <name evidence="4" type="ORF">NQ318_011494</name>
</gene>
<evidence type="ECO:0000256" key="2">
    <source>
        <dbReference type="SAM" id="SignalP"/>
    </source>
</evidence>
<evidence type="ECO:0000259" key="3">
    <source>
        <dbReference type="PROSITE" id="PS50041"/>
    </source>
</evidence>
<dbReference type="Proteomes" id="UP001162162">
    <property type="component" value="Unassembled WGS sequence"/>
</dbReference>
<organism evidence="4 5">
    <name type="scientific">Aromia moschata</name>
    <dbReference type="NCBI Taxonomy" id="1265417"/>
    <lineage>
        <taxon>Eukaryota</taxon>
        <taxon>Metazoa</taxon>
        <taxon>Ecdysozoa</taxon>
        <taxon>Arthropoda</taxon>
        <taxon>Hexapoda</taxon>
        <taxon>Insecta</taxon>
        <taxon>Pterygota</taxon>
        <taxon>Neoptera</taxon>
        <taxon>Endopterygota</taxon>
        <taxon>Coleoptera</taxon>
        <taxon>Polyphaga</taxon>
        <taxon>Cucujiformia</taxon>
        <taxon>Chrysomeloidea</taxon>
        <taxon>Cerambycidae</taxon>
        <taxon>Cerambycinae</taxon>
        <taxon>Callichromatini</taxon>
        <taxon>Aromia</taxon>
    </lineage>
</organism>
<accession>A0AAV8XG28</accession>
<keyword evidence="1" id="KW-1015">Disulfide bond</keyword>
<dbReference type="CDD" id="cd00037">
    <property type="entry name" value="CLECT"/>
    <property type="match status" value="1"/>
</dbReference>
<dbReference type="InterPro" id="IPR018378">
    <property type="entry name" value="C-type_lectin_CS"/>
</dbReference>
<proteinExistence type="predicted"/>
<name>A0AAV8XG28_9CUCU</name>
<dbReference type="InterPro" id="IPR016187">
    <property type="entry name" value="CTDL_fold"/>
</dbReference>
<dbReference type="SUPFAM" id="SSF56436">
    <property type="entry name" value="C-type lectin-like"/>
    <property type="match status" value="1"/>
</dbReference>
<dbReference type="Pfam" id="PF00059">
    <property type="entry name" value="Lectin_C"/>
    <property type="match status" value="1"/>
</dbReference>
<sequence length="191" mass="22144">MSCLYLVLLTLSAIIFCETSPNRTITFEDWFNNLNEEEIPSLQLVHHGQKSYYFEIVLKANYYQALQFCRYHGMQLLSITSNEENEFLQSEIVKSGIVDPALWTSGTKMPDGTQWIWMSTGRPLIYTNWGIGEPNNAQNEQCISVRLTKQFFTWNDLNCGSQSYFICENTWSKSCQDMLEDIKRTSIDQGD</sequence>
<evidence type="ECO:0000256" key="1">
    <source>
        <dbReference type="ARBA" id="ARBA00023157"/>
    </source>
</evidence>
<dbReference type="PROSITE" id="PS50041">
    <property type="entry name" value="C_TYPE_LECTIN_2"/>
    <property type="match status" value="1"/>
</dbReference>
<feature type="chain" id="PRO_5043619904" description="C-type lectin domain-containing protein" evidence="2">
    <location>
        <begin position="20"/>
        <end position="191"/>
    </location>
</feature>
<dbReference type="Gene3D" id="3.10.100.10">
    <property type="entry name" value="Mannose-Binding Protein A, subunit A"/>
    <property type="match status" value="1"/>
</dbReference>
<keyword evidence="5" id="KW-1185">Reference proteome</keyword>
<dbReference type="InterPro" id="IPR001304">
    <property type="entry name" value="C-type_lectin-like"/>
</dbReference>
<dbReference type="InterPro" id="IPR016186">
    <property type="entry name" value="C-type_lectin-like/link_sf"/>
</dbReference>
<comment type="caution">
    <text evidence="4">The sequence shown here is derived from an EMBL/GenBank/DDBJ whole genome shotgun (WGS) entry which is preliminary data.</text>
</comment>
<dbReference type="PROSITE" id="PS00615">
    <property type="entry name" value="C_TYPE_LECTIN_1"/>
    <property type="match status" value="1"/>
</dbReference>
<dbReference type="SMART" id="SM00034">
    <property type="entry name" value="CLECT"/>
    <property type="match status" value="1"/>
</dbReference>
<feature type="domain" description="C-type lectin" evidence="3">
    <location>
        <begin position="47"/>
        <end position="168"/>
    </location>
</feature>
<feature type="signal peptide" evidence="2">
    <location>
        <begin position="1"/>
        <end position="19"/>
    </location>
</feature>
<dbReference type="EMBL" id="JAPWTK010000650">
    <property type="protein sequence ID" value="KAJ8937495.1"/>
    <property type="molecule type" value="Genomic_DNA"/>
</dbReference>
<dbReference type="AlphaFoldDB" id="A0AAV8XG28"/>